<dbReference type="InterPro" id="IPR024618">
    <property type="entry name" value="DUF3857"/>
</dbReference>
<evidence type="ECO:0000259" key="1">
    <source>
        <dbReference type="SMART" id="SM00460"/>
    </source>
</evidence>
<dbReference type="SUPFAM" id="SSF54001">
    <property type="entry name" value="Cysteine proteinases"/>
    <property type="match status" value="1"/>
</dbReference>
<dbReference type="Pfam" id="PF01841">
    <property type="entry name" value="Transglut_core"/>
    <property type="match status" value="1"/>
</dbReference>
<dbReference type="PANTHER" id="PTHR38339">
    <property type="entry name" value="TRANSGLUTAMINASE DOMAIN PROTEIN"/>
    <property type="match status" value="1"/>
</dbReference>
<dbReference type="Proteomes" id="UP000317778">
    <property type="component" value="Unassembled WGS sequence"/>
</dbReference>
<evidence type="ECO:0000313" key="2">
    <source>
        <dbReference type="EMBL" id="TKJ42837.1"/>
    </source>
</evidence>
<dbReference type="AlphaFoldDB" id="A0A532V799"/>
<organism evidence="2 3">
    <name type="scientific">candidate division TA06 bacterium B3_TA06</name>
    <dbReference type="NCBI Taxonomy" id="2012487"/>
    <lineage>
        <taxon>Bacteria</taxon>
        <taxon>Bacteria division TA06</taxon>
    </lineage>
</organism>
<dbReference type="Gene3D" id="2.60.120.1130">
    <property type="match status" value="1"/>
</dbReference>
<dbReference type="InterPro" id="IPR038765">
    <property type="entry name" value="Papain-like_cys_pep_sf"/>
</dbReference>
<dbReference type="Gene3D" id="3.10.620.30">
    <property type="match status" value="1"/>
</dbReference>
<evidence type="ECO:0000313" key="3">
    <source>
        <dbReference type="Proteomes" id="UP000317778"/>
    </source>
</evidence>
<dbReference type="Pfam" id="PF12969">
    <property type="entry name" value="DUF3857"/>
    <property type="match status" value="1"/>
</dbReference>
<reference evidence="2 3" key="1">
    <citation type="submission" date="2017-06" db="EMBL/GenBank/DDBJ databases">
        <title>Novel microbial phyla capable of carbon fixation and sulfur reduction in deep-sea sediments.</title>
        <authorList>
            <person name="Huang J."/>
            <person name="Baker B."/>
            <person name="Wang Y."/>
        </authorList>
    </citation>
    <scope>NUCLEOTIDE SEQUENCE [LARGE SCALE GENOMIC DNA]</scope>
    <source>
        <strain evidence="2">B3_TA06</strain>
    </source>
</reference>
<comment type="caution">
    <text evidence="2">The sequence shown here is derived from an EMBL/GenBank/DDBJ whole genome shotgun (WGS) entry which is preliminary data.</text>
</comment>
<accession>A0A532V799</accession>
<sequence>MRRLVISLITLVGLGLAAKVELHDGQSSATETLEFDGSNVITDQETIPRALVKSIVFETQGGQETGTVRTDEDVQELLAKANKAKERFPETKGILLIDDGRNTLHDDGTRNYSYHMAYVVLSEARKGVATFRHYFKEGDNEVRIHFARVIKPDGRVVDLDPSTVKIETPPREGIVFFGKGKWVTFTLPEVQIDDIVEYSYENIRFNPWNKEFFDAGYFFQGDEPFIYSRLVVDVPEDEFIKWKVYNAPGGMMDFRQEVKKSRKIYTWVAENVDPYVPEPDAPPAGDFLPRVEVTNQENWNGIHDWYAAFQNERMKITTKVQALADSLTAGADTEHEKTAAIYHWLQQNIRYISIKGSASSGVSGHPAQFTLEQGFGDCTDKAILFATLLRAAGIDADPVYVGTNDDASMLDPEMPGYYGNHCITEVFLADTSFYLDATGSSNGGYSRYPSFNAADHGVYTVNSQKRKVEKIPVPDPGQELREYHLDMEIDAEGTLTVKYQSFYEGDYETGLRYFWNYLSREEDRRIRFEQMVKATSPDAELIDYGFENLEDIGKQLSLKMTYRVKDYVKFAGPLAIINLPGVGERLTFDEVALESRNFPLSYYTSESILHEVTLKLPEDWEVDYLPEDITLSMSEVSYHAVYIQEEGNVIHFEDTFSRPERLIQSDRYRDYRRLLNSITSYHKKPILILVDGGAQ</sequence>
<feature type="domain" description="Transglutaminase-like" evidence="1">
    <location>
        <begin position="370"/>
        <end position="439"/>
    </location>
</feature>
<dbReference type="InterPro" id="IPR002931">
    <property type="entry name" value="Transglutaminase-like"/>
</dbReference>
<gene>
    <name evidence="2" type="ORF">CEE36_06110</name>
</gene>
<protein>
    <recommendedName>
        <fullName evidence="1">Transglutaminase-like domain-containing protein</fullName>
    </recommendedName>
</protein>
<dbReference type="Gene3D" id="2.60.40.3140">
    <property type="match status" value="1"/>
</dbReference>
<name>A0A532V799_UNCT6</name>
<dbReference type="PANTHER" id="PTHR38339:SF1">
    <property type="entry name" value="TRANSGLUTAMINASE-LIKE DOMAIN-CONTAINING PROTEIN"/>
    <property type="match status" value="1"/>
</dbReference>
<dbReference type="EMBL" id="NJBO01000008">
    <property type="protein sequence ID" value="TKJ42837.1"/>
    <property type="molecule type" value="Genomic_DNA"/>
</dbReference>
<dbReference type="SMART" id="SM00460">
    <property type="entry name" value="TGc"/>
    <property type="match status" value="1"/>
</dbReference>
<proteinExistence type="predicted"/>